<evidence type="ECO:0000259" key="1">
    <source>
        <dbReference type="Pfam" id="PF09413"/>
    </source>
</evidence>
<sequence length="76" mass="8901">MYKRVYVAPDEFTAVAIRDFLENEGIHVMLRRYETSWLDGLPKVMMGGWGEIAVSEDDYEEARRLIEIFLSSNQEI</sequence>
<dbReference type="InterPro" id="IPR018551">
    <property type="entry name" value="DUF2007"/>
</dbReference>
<dbReference type="Gene3D" id="3.30.70.790">
    <property type="entry name" value="UreE, C-terminal domain"/>
    <property type="match status" value="1"/>
</dbReference>
<accession>A0A660SJQ5</accession>
<organism evidence="2 3">
    <name type="scientific">candidate division WOR-3 bacterium</name>
    <dbReference type="NCBI Taxonomy" id="2052148"/>
    <lineage>
        <taxon>Bacteria</taxon>
        <taxon>Bacteria division WOR-3</taxon>
    </lineage>
</organism>
<dbReference type="SUPFAM" id="SSF54913">
    <property type="entry name" value="GlnB-like"/>
    <property type="match status" value="1"/>
</dbReference>
<evidence type="ECO:0000313" key="3">
    <source>
        <dbReference type="Proteomes" id="UP000268469"/>
    </source>
</evidence>
<feature type="domain" description="DUF2007" evidence="1">
    <location>
        <begin position="3"/>
        <end position="67"/>
    </location>
</feature>
<dbReference type="InterPro" id="IPR011322">
    <property type="entry name" value="N-reg_PII-like_a/b"/>
</dbReference>
<proteinExistence type="predicted"/>
<comment type="caution">
    <text evidence="2">The sequence shown here is derived from an EMBL/GenBank/DDBJ whole genome shotgun (WGS) entry which is preliminary data.</text>
</comment>
<dbReference type="AlphaFoldDB" id="A0A660SJQ5"/>
<name>A0A660SJQ5_UNCW3</name>
<gene>
    <name evidence="2" type="ORF">DRP53_03165</name>
</gene>
<protein>
    <recommendedName>
        <fullName evidence="1">DUF2007 domain-containing protein</fullName>
    </recommendedName>
</protein>
<reference evidence="2 3" key="1">
    <citation type="submission" date="2018-06" db="EMBL/GenBank/DDBJ databases">
        <title>Extensive metabolic versatility and redundancy in microbially diverse, dynamic hydrothermal sediments.</title>
        <authorList>
            <person name="Dombrowski N."/>
            <person name="Teske A."/>
            <person name="Baker B.J."/>
        </authorList>
    </citation>
    <scope>NUCLEOTIDE SEQUENCE [LARGE SCALE GENOMIC DNA]</scope>
    <source>
        <strain evidence="2">B36_G15</strain>
    </source>
</reference>
<dbReference type="EMBL" id="QNBE01000021">
    <property type="protein sequence ID" value="RKX70977.1"/>
    <property type="molecule type" value="Genomic_DNA"/>
</dbReference>
<dbReference type="Proteomes" id="UP000268469">
    <property type="component" value="Unassembled WGS sequence"/>
</dbReference>
<dbReference type="Pfam" id="PF09413">
    <property type="entry name" value="DUF2007"/>
    <property type="match status" value="1"/>
</dbReference>
<evidence type="ECO:0000313" key="2">
    <source>
        <dbReference type="EMBL" id="RKX70977.1"/>
    </source>
</evidence>